<evidence type="ECO:0000256" key="1">
    <source>
        <dbReference type="SAM" id="Phobius"/>
    </source>
</evidence>
<name>A0AAV5R5D5_PICKL</name>
<keyword evidence="1" id="KW-0812">Transmembrane</keyword>
<feature type="transmembrane region" description="Helical" evidence="1">
    <location>
        <begin position="189"/>
        <end position="209"/>
    </location>
</feature>
<keyword evidence="1" id="KW-1133">Transmembrane helix</keyword>
<dbReference type="AlphaFoldDB" id="A0AAV5R5D5"/>
<feature type="domain" description="DUF2470" evidence="2">
    <location>
        <begin position="9"/>
        <end position="87"/>
    </location>
</feature>
<dbReference type="PANTHER" id="PTHR37783">
    <property type="entry name" value="MEMBRANE PROTEIN, PUTATIVE (AFU_ORTHOLOGUE AFUA_1G04315)-RELATED"/>
    <property type="match status" value="1"/>
</dbReference>
<dbReference type="Proteomes" id="UP001378960">
    <property type="component" value="Unassembled WGS sequence"/>
</dbReference>
<dbReference type="Gene3D" id="3.20.180.10">
    <property type="entry name" value="PNP-oxidase-like"/>
    <property type="match status" value="1"/>
</dbReference>
<proteinExistence type="predicted"/>
<sequence>MTDDSHIISRIIAHMNKDHVHNLEDYLVVYSHVDSEIAKRNPTLETLSLSSMTISYIDMHGTKCFIRIPFEPTLQSYRDSRNKLVEMAQKAAAKRGFSEYLINDIPFKFKDWITVFLFISLYIFAYDPSILQYLIGDQLLNLSSDVQSYIMDYHITVFRTILIIHCLEAIVILYPLLRKFRMSTLKKMTCLLLCMMEGMVFLSSFKVAVDEAQNPKKPKN</sequence>
<dbReference type="PANTHER" id="PTHR37783:SF1">
    <property type="entry name" value="MEMBRANE PROTEIN, PUTATIVE (AFU_ORTHOLOGUE AFUA_1G04315)-RELATED"/>
    <property type="match status" value="1"/>
</dbReference>
<reference evidence="3 4" key="1">
    <citation type="journal article" date="2023" name="Elife">
        <title>Identification of key yeast species and microbe-microbe interactions impacting larval growth of Drosophila in the wild.</title>
        <authorList>
            <person name="Mure A."/>
            <person name="Sugiura Y."/>
            <person name="Maeda R."/>
            <person name="Honda K."/>
            <person name="Sakurai N."/>
            <person name="Takahashi Y."/>
            <person name="Watada M."/>
            <person name="Katoh T."/>
            <person name="Gotoh A."/>
            <person name="Gotoh Y."/>
            <person name="Taniguchi I."/>
            <person name="Nakamura K."/>
            <person name="Hayashi T."/>
            <person name="Katayama T."/>
            <person name="Uemura T."/>
            <person name="Hattori Y."/>
        </authorList>
    </citation>
    <scope>NUCLEOTIDE SEQUENCE [LARGE SCALE GENOMIC DNA]</scope>
    <source>
        <strain evidence="3 4">PK-24</strain>
    </source>
</reference>
<dbReference type="Pfam" id="PF10615">
    <property type="entry name" value="DUF2470"/>
    <property type="match status" value="1"/>
</dbReference>
<evidence type="ECO:0000313" key="4">
    <source>
        <dbReference type="Proteomes" id="UP001378960"/>
    </source>
</evidence>
<feature type="transmembrane region" description="Helical" evidence="1">
    <location>
        <begin position="155"/>
        <end position="177"/>
    </location>
</feature>
<protein>
    <recommendedName>
        <fullName evidence="2">DUF2470 domain-containing protein</fullName>
    </recommendedName>
</protein>
<dbReference type="EMBL" id="BTGB01000003">
    <property type="protein sequence ID" value="GMM46177.1"/>
    <property type="molecule type" value="Genomic_DNA"/>
</dbReference>
<dbReference type="InterPro" id="IPR037119">
    <property type="entry name" value="Haem_oxidase_HugZ-like_sf"/>
</dbReference>
<keyword evidence="1" id="KW-0472">Membrane</keyword>
<organism evidence="3 4">
    <name type="scientific">Pichia kluyveri</name>
    <name type="common">Yeast</name>
    <dbReference type="NCBI Taxonomy" id="36015"/>
    <lineage>
        <taxon>Eukaryota</taxon>
        <taxon>Fungi</taxon>
        <taxon>Dikarya</taxon>
        <taxon>Ascomycota</taxon>
        <taxon>Saccharomycotina</taxon>
        <taxon>Pichiomycetes</taxon>
        <taxon>Pichiales</taxon>
        <taxon>Pichiaceae</taxon>
        <taxon>Pichia</taxon>
    </lineage>
</organism>
<gene>
    <name evidence="3" type="ORF">DAPK24_027520</name>
</gene>
<keyword evidence="4" id="KW-1185">Reference proteome</keyword>
<dbReference type="InterPro" id="IPR019595">
    <property type="entry name" value="DUF2470"/>
</dbReference>
<feature type="transmembrane region" description="Helical" evidence="1">
    <location>
        <begin position="112"/>
        <end position="135"/>
    </location>
</feature>
<comment type="caution">
    <text evidence="3">The sequence shown here is derived from an EMBL/GenBank/DDBJ whole genome shotgun (WGS) entry which is preliminary data.</text>
</comment>
<evidence type="ECO:0000313" key="3">
    <source>
        <dbReference type="EMBL" id="GMM46177.1"/>
    </source>
</evidence>
<evidence type="ECO:0000259" key="2">
    <source>
        <dbReference type="Pfam" id="PF10615"/>
    </source>
</evidence>
<accession>A0AAV5R5D5</accession>